<feature type="signal peptide" evidence="1">
    <location>
        <begin position="1"/>
        <end position="18"/>
    </location>
</feature>
<dbReference type="Proteomes" id="UP000184275">
    <property type="component" value="Unassembled WGS sequence"/>
</dbReference>
<proteinExistence type="predicted"/>
<reference evidence="3" key="1">
    <citation type="submission" date="2016-11" db="EMBL/GenBank/DDBJ databases">
        <authorList>
            <person name="Varghese N."/>
            <person name="Submissions S."/>
        </authorList>
    </citation>
    <scope>NUCLEOTIDE SEQUENCE [LARGE SCALE GENOMIC DNA]</scope>
    <source>
        <strain evidence="3">UWOS</strain>
    </source>
</reference>
<keyword evidence="3" id="KW-1185">Reference proteome</keyword>
<dbReference type="EMBL" id="FRAW01000013">
    <property type="protein sequence ID" value="SHK65750.1"/>
    <property type="molecule type" value="Genomic_DNA"/>
</dbReference>
<dbReference type="AlphaFoldDB" id="A0A1M6U9C1"/>
<feature type="chain" id="PRO_5009921292" description="DUF3298 domain-containing protein" evidence="1">
    <location>
        <begin position="19"/>
        <end position="279"/>
    </location>
</feature>
<evidence type="ECO:0008006" key="4">
    <source>
        <dbReference type="Google" id="ProtNLM"/>
    </source>
</evidence>
<sequence>MKKIYFLALGALLSISHAQLIVSKKIYQQMDARENPRVLMKSQKTVSQDSYIYTIAGSRDFKSGKNFQVKKLDDFHRFTISKKNKKKRPLASEDEMRIRAMDDIKSILPKDVADSCAITSVGYEYEQRDSNKPRVVGSMIMAHRKLDGIPVRGSSYVLMSYDSSGNLSYMDVQWDKYNKVPAKSTVEQNKRNKIHREEFDELVESVSQDFKENGLRGSLDNSSQTLTALENENGEVMLVPSVTFIGQYSTMDGDESIPMTFDIPTDASLVPVNKAIVSR</sequence>
<evidence type="ECO:0000256" key="1">
    <source>
        <dbReference type="SAM" id="SignalP"/>
    </source>
</evidence>
<organism evidence="2 3">
    <name type="scientific">Fibrobacter intestinalis</name>
    <dbReference type="NCBI Taxonomy" id="28122"/>
    <lineage>
        <taxon>Bacteria</taxon>
        <taxon>Pseudomonadati</taxon>
        <taxon>Fibrobacterota</taxon>
        <taxon>Fibrobacteria</taxon>
        <taxon>Fibrobacterales</taxon>
        <taxon>Fibrobacteraceae</taxon>
        <taxon>Fibrobacter</taxon>
    </lineage>
</organism>
<accession>A0A1M6U9C1</accession>
<evidence type="ECO:0000313" key="2">
    <source>
        <dbReference type="EMBL" id="SHK65750.1"/>
    </source>
</evidence>
<protein>
    <recommendedName>
        <fullName evidence="4">DUF3298 domain-containing protein</fullName>
    </recommendedName>
</protein>
<keyword evidence="1" id="KW-0732">Signal</keyword>
<dbReference type="RefSeq" id="WP_143159372.1">
    <property type="nucleotide sequence ID" value="NZ_FRAW01000013.1"/>
</dbReference>
<name>A0A1M6U9C1_9BACT</name>
<gene>
    <name evidence="2" type="ORF">SAMN05720469_1138</name>
</gene>
<evidence type="ECO:0000313" key="3">
    <source>
        <dbReference type="Proteomes" id="UP000184275"/>
    </source>
</evidence>